<evidence type="ECO:0000256" key="2">
    <source>
        <dbReference type="SAM" id="SignalP"/>
    </source>
</evidence>
<evidence type="ECO:0000256" key="1">
    <source>
        <dbReference type="SAM" id="MobiDB-lite"/>
    </source>
</evidence>
<accession>A0A653CR69</accession>
<gene>
    <name evidence="3" type="ORF">CALMAC_LOCUS11185</name>
</gene>
<keyword evidence="4" id="KW-1185">Reference proteome</keyword>
<evidence type="ECO:0000313" key="3">
    <source>
        <dbReference type="EMBL" id="VEN50408.1"/>
    </source>
</evidence>
<sequence length="97" mass="10475">MILQKGLVLFLATCLLSVCAKDAAEDTKKAAEPKEDNKAAESTDKKQEKRGLFDLGYGGGFEHHDLGGHDFGGHDFGGGHHIEESHVKAITITKEVK</sequence>
<dbReference type="Proteomes" id="UP000410492">
    <property type="component" value="Unassembled WGS sequence"/>
</dbReference>
<protein>
    <submittedName>
        <fullName evidence="3">Uncharacterized protein</fullName>
    </submittedName>
</protein>
<feature type="signal peptide" evidence="2">
    <location>
        <begin position="1"/>
        <end position="20"/>
    </location>
</feature>
<dbReference type="EMBL" id="CAACVG010008592">
    <property type="protein sequence ID" value="VEN50408.1"/>
    <property type="molecule type" value="Genomic_DNA"/>
</dbReference>
<proteinExistence type="predicted"/>
<evidence type="ECO:0000313" key="4">
    <source>
        <dbReference type="Proteomes" id="UP000410492"/>
    </source>
</evidence>
<reference evidence="3 4" key="1">
    <citation type="submission" date="2019-01" db="EMBL/GenBank/DDBJ databases">
        <authorList>
            <person name="Sayadi A."/>
        </authorList>
    </citation>
    <scope>NUCLEOTIDE SEQUENCE [LARGE SCALE GENOMIC DNA]</scope>
</reference>
<feature type="chain" id="PRO_5024846169" evidence="2">
    <location>
        <begin position="21"/>
        <end position="97"/>
    </location>
</feature>
<feature type="region of interest" description="Disordered" evidence="1">
    <location>
        <begin position="26"/>
        <end position="47"/>
    </location>
</feature>
<keyword evidence="2" id="KW-0732">Signal</keyword>
<organism evidence="3 4">
    <name type="scientific">Callosobruchus maculatus</name>
    <name type="common">Southern cowpea weevil</name>
    <name type="synonym">Pulse bruchid</name>
    <dbReference type="NCBI Taxonomy" id="64391"/>
    <lineage>
        <taxon>Eukaryota</taxon>
        <taxon>Metazoa</taxon>
        <taxon>Ecdysozoa</taxon>
        <taxon>Arthropoda</taxon>
        <taxon>Hexapoda</taxon>
        <taxon>Insecta</taxon>
        <taxon>Pterygota</taxon>
        <taxon>Neoptera</taxon>
        <taxon>Endopterygota</taxon>
        <taxon>Coleoptera</taxon>
        <taxon>Polyphaga</taxon>
        <taxon>Cucujiformia</taxon>
        <taxon>Chrysomeloidea</taxon>
        <taxon>Chrysomelidae</taxon>
        <taxon>Bruchinae</taxon>
        <taxon>Bruchini</taxon>
        <taxon>Callosobruchus</taxon>
    </lineage>
</organism>
<feature type="non-terminal residue" evidence="3">
    <location>
        <position position="97"/>
    </location>
</feature>
<dbReference type="AlphaFoldDB" id="A0A653CR69"/>
<name>A0A653CR69_CALMS</name>